<dbReference type="InterPro" id="IPR046920">
    <property type="entry name" value="ABC-3C_CTD1"/>
</dbReference>
<feature type="domain" description="ABC-three component systems C-terminal" evidence="1">
    <location>
        <begin position="120"/>
        <end position="359"/>
    </location>
</feature>
<dbReference type="AlphaFoldDB" id="A0A4Q0HSS3"/>
<comment type="caution">
    <text evidence="2">The sequence shown here is derived from an EMBL/GenBank/DDBJ whole genome shotgun (WGS) entry which is preliminary data.</text>
</comment>
<name>A0A4Q0HSS3_PSEAZ</name>
<dbReference type="EMBL" id="MZZJ01000005">
    <property type="protein sequence ID" value="RXE52125.1"/>
    <property type="molecule type" value="Genomic_DNA"/>
</dbReference>
<dbReference type="Proteomes" id="UP000290481">
    <property type="component" value="Unassembled WGS sequence"/>
</dbReference>
<gene>
    <name evidence="2" type="ORF">B4O85_12165</name>
</gene>
<accession>A0A4Q0HSS3</accession>
<proteinExistence type="predicted"/>
<evidence type="ECO:0000313" key="3">
    <source>
        <dbReference type="Proteomes" id="UP000290481"/>
    </source>
</evidence>
<evidence type="ECO:0000259" key="1">
    <source>
        <dbReference type="Pfam" id="PF20276"/>
    </source>
</evidence>
<protein>
    <recommendedName>
        <fullName evidence="1">ABC-three component systems C-terminal domain-containing protein</fullName>
    </recommendedName>
</protein>
<sequence>MSDEEASKYPHSAISTWSGFVYQGKVALYHSLKLINEGDTRFELQLDSTDDFAIYKDNKLISAHQVKAKIGDYRSNYKEALEKSAALELDRVAGIKRFFHISLPINDHSDYVHPSTGERVEFYSYGKSKHCALDKIEELTKQIIKEIYASQNVIFDDSLLDANYCLLSDRISSEALAIHAKIQNEGDTQRQAAYKNRIDATSILSGITDTNPYQRKDYYAIELKARLHAYLEERLVESLPGMSDAAYERARNIYALIRLSEGGDFKILCQLMKPSEKFSRIQSSDIRRYSDLVHTISADPILKRLPHYLDSNNKFYAPTALYLPEPTDKKYCTSEIIAEIKDNDDLGRLLFEFNNLIAAKATESFTIDTKYTNCFDESSIVAQERIDSNITRSLCISILTRDDAEARLK</sequence>
<organism evidence="2 3">
    <name type="scientific">Pseudomonas azotoformans</name>
    <dbReference type="NCBI Taxonomy" id="47878"/>
    <lineage>
        <taxon>Bacteria</taxon>
        <taxon>Pseudomonadati</taxon>
        <taxon>Pseudomonadota</taxon>
        <taxon>Gammaproteobacteria</taxon>
        <taxon>Pseudomonadales</taxon>
        <taxon>Pseudomonadaceae</taxon>
        <taxon>Pseudomonas</taxon>
    </lineage>
</organism>
<dbReference type="Pfam" id="PF20276">
    <property type="entry name" value="CTD1"/>
    <property type="match status" value="1"/>
</dbReference>
<reference evidence="2 3" key="1">
    <citation type="submission" date="2017-03" db="EMBL/GenBank/DDBJ databases">
        <title>Pseudomonas azotoformans: Salt tolerant bacteria having multiple plant growth promoting attributes.</title>
        <authorList>
            <person name="Srivastava A.K."/>
            <person name="Sharma A."/>
            <person name="Srivastava A.K."/>
            <person name="Jamali H."/>
            <person name="Yadav J."/>
            <person name="Srivastava R."/>
            <person name="Kashyap P.L."/>
            <person name="Chakdar H."/>
            <person name="Saxena A.K."/>
        </authorList>
    </citation>
    <scope>NUCLEOTIDE SEQUENCE [LARGE SCALE GENOMIC DNA]</scope>
    <source>
        <strain evidence="2 3">SC 14</strain>
    </source>
</reference>
<dbReference type="RefSeq" id="WP_068967674.1">
    <property type="nucleotide sequence ID" value="NZ_MZZJ01000005.1"/>
</dbReference>
<evidence type="ECO:0000313" key="2">
    <source>
        <dbReference type="EMBL" id="RXE52125.1"/>
    </source>
</evidence>